<evidence type="ECO:0000313" key="1">
    <source>
        <dbReference type="EMBL" id="ACH94598.1"/>
    </source>
</evidence>
<dbReference type="AlphaFoldDB" id="B5RRG4"/>
<proteinExistence type="predicted"/>
<protein>
    <submittedName>
        <fullName evidence="1">Uncharacterized conserved protein</fullName>
    </submittedName>
</protein>
<evidence type="ECO:0000313" key="2">
    <source>
        <dbReference type="Proteomes" id="UP000000612"/>
    </source>
</evidence>
<gene>
    <name evidence="1" type="ordered locus">BRE_353</name>
</gene>
<accession>B5RRG4</accession>
<keyword evidence="2" id="KW-1185">Reference proteome</keyword>
<dbReference type="HOGENOM" id="CLU_038261_0_0_12"/>
<dbReference type="EMBL" id="CP000993">
    <property type="protein sequence ID" value="ACH94598.1"/>
    <property type="molecule type" value="Genomic_DNA"/>
</dbReference>
<dbReference type="KEGG" id="bre:BRE_353"/>
<dbReference type="Proteomes" id="UP000000612">
    <property type="component" value="Chromosome"/>
</dbReference>
<name>B5RRG4_BORRA</name>
<reference evidence="1 2" key="1">
    <citation type="journal article" date="2008" name="PLoS Genet.">
        <title>The genome of Borrelia recurrentis, the agent of deadly louse-borne relapsing fever, is a degraded subset of tick-borne Borrelia duttonii.</title>
        <authorList>
            <person name="Lescot M."/>
            <person name="Audic S."/>
            <person name="Robert C."/>
            <person name="Nguyen T.T."/>
            <person name="Blanc G."/>
            <person name="Cutler S.J."/>
            <person name="Wincker P."/>
            <person name="Couloux A."/>
            <person name="Claverie J.-M."/>
            <person name="Raoult D."/>
            <person name="Drancourt M."/>
        </authorList>
    </citation>
    <scope>NUCLEOTIDE SEQUENCE [LARGE SCALE GENOMIC DNA]</scope>
    <source>
        <strain evidence="1 2">A1</strain>
    </source>
</reference>
<sequence>MITLNFVFKRRAINVSLVDFLVAIFNRERTPEQVKQRRLKEVKKSLSKSSNFFSVSKIQALPQFAKFIYNLYKVFYPLKLFVQRYRNSNEIIHFVVEKYLNSTQKQALEHIYSFSANEIVNFTSDMLKNLDTNLNYLLKSITQEQVRLIDETCGALDIFFDLASYQYYILIKHFDSLFPEDDFIYKPRFSAVSCGVILDDIKDYLECIYSIKDISIWRNLYDILLKIYGDEDNFPMKPNVWLKMITSIIEINKNKEILYLVRYVSGDPNYLPISGLKKTKAKAFFNYLSKHVSNEMLKSEILQKNSKSKILAKKLFPGVTLLTLDNYNEHMNMKITSKITNTTGYVYADILGYLKTHAVNLVKKDLNDIVNILIIKGQWKDMEISRDVSNDIHDLVNIYSNLIDFDNSLGEQGNYGNRINALLHRVYVGGDKSSEKLLLNIIVDVNKKALILLNDYYSKIYSLKQLLSGCLEDYFKPSSEKELIYNWKELDLELVKSYGNNVNFSSIIKNIIEGLTLFLKLMDLYLTKKNGI</sequence>
<organism evidence="1 2">
    <name type="scientific">Borrelia recurrentis (strain A1)</name>
    <dbReference type="NCBI Taxonomy" id="412418"/>
    <lineage>
        <taxon>Bacteria</taxon>
        <taxon>Pseudomonadati</taxon>
        <taxon>Spirochaetota</taxon>
        <taxon>Spirochaetia</taxon>
        <taxon>Spirochaetales</taxon>
        <taxon>Borreliaceae</taxon>
        <taxon>Borrelia</taxon>
    </lineage>
</organism>